<evidence type="ECO:0000313" key="3">
    <source>
        <dbReference type="Proteomes" id="UP000191612"/>
    </source>
</evidence>
<dbReference type="Proteomes" id="UP000191612">
    <property type="component" value="Unassembled WGS sequence"/>
</dbReference>
<sequence>MNPPLRHKKSYNREMRSKATDDVLSLDSDSDFETGHMESLDLSDNEHLMVIAIDFGTTYSGVAWATLYDFQRKSINLVTEWPDSLQEEGKVTTEMFYEYGNKFWGYGIPKDADPISWFKLLLLKDEDTPEDIRSSEFFLRAKKKVREEGKTAQDLVIDCLKLLWNHTLEMTLKARGEHVEQRAVSKRNCSGWRIRHKPRSISALESRYKHQNLKVIQSDDTNPNTSPRTAICRGAVFKGFIDGPRGAAHSTLSIGSTIARQILGVTMSVEFEEGVHKQKDKYRDRVTGVWMARNQMQWYLYKGQDVSKVDPIRYGFYESFDDGNSIKGTITDIIYQCDNENPPHQLDDTVTGICNVSWSTKGINYNGLKSQFGQSGAYKDLAYEIEVRPSGASTDFAIYYQGKKVGSQNSRIVYE</sequence>
<evidence type="ECO:0000313" key="2">
    <source>
        <dbReference type="EMBL" id="OQD94825.1"/>
    </source>
</evidence>
<accession>A0A1V6R061</accession>
<feature type="region of interest" description="Disordered" evidence="1">
    <location>
        <begin position="1"/>
        <end position="22"/>
    </location>
</feature>
<protein>
    <submittedName>
        <fullName evidence="2">Uncharacterized protein</fullName>
    </submittedName>
</protein>
<dbReference type="Gene3D" id="3.30.420.40">
    <property type="match status" value="1"/>
</dbReference>
<dbReference type="PANTHER" id="PTHR14187:SF5">
    <property type="entry name" value="HEAT SHOCK 70 KDA PROTEIN 12A"/>
    <property type="match status" value="1"/>
</dbReference>
<dbReference type="EMBL" id="MDYO01000023">
    <property type="protein sequence ID" value="OQD94825.1"/>
    <property type="molecule type" value="Genomic_DNA"/>
</dbReference>
<gene>
    <name evidence="2" type="ORF">PENSOL_c023G03038</name>
</gene>
<feature type="compositionally biased region" description="Basic and acidic residues" evidence="1">
    <location>
        <begin position="11"/>
        <end position="21"/>
    </location>
</feature>
<feature type="compositionally biased region" description="Basic residues" evidence="1">
    <location>
        <begin position="1"/>
        <end position="10"/>
    </location>
</feature>
<dbReference type="AlphaFoldDB" id="A0A1V6R061"/>
<dbReference type="STRING" id="60172.A0A1V6R061"/>
<proteinExistence type="predicted"/>
<comment type="caution">
    <text evidence="2">The sequence shown here is derived from an EMBL/GenBank/DDBJ whole genome shotgun (WGS) entry which is preliminary data.</text>
</comment>
<name>A0A1V6R061_9EURO</name>
<organism evidence="2 3">
    <name type="scientific">Penicillium solitum</name>
    <dbReference type="NCBI Taxonomy" id="60172"/>
    <lineage>
        <taxon>Eukaryota</taxon>
        <taxon>Fungi</taxon>
        <taxon>Dikarya</taxon>
        <taxon>Ascomycota</taxon>
        <taxon>Pezizomycotina</taxon>
        <taxon>Eurotiomycetes</taxon>
        <taxon>Eurotiomycetidae</taxon>
        <taxon>Eurotiales</taxon>
        <taxon>Aspergillaceae</taxon>
        <taxon>Penicillium</taxon>
    </lineage>
</organism>
<dbReference type="PANTHER" id="PTHR14187">
    <property type="entry name" value="ALPHA KINASE/ELONGATION FACTOR 2 KINASE"/>
    <property type="match status" value="1"/>
</dbReference>
<reference evidence="3" key="1">
    <citation type="journal article" date="2017" name="Nat. Microbiol.">
        <title>Global analysis of biosynthetic gene clusters reveals vast potential of secondary metabolite production in Penicillium species.</title>
        <authorList>
            <person name="Nielsen J.C."/>
            <person name="Grijseels S."/>
            <person name="Prigent S."/>
            <person name="Ji B."/>
            <person name="Dainat J."/>
            <person name="Nielsen K.F."/>
            <person name="Frisvad J.C."/>
            <person name="Workman M."/>
            <person name="Nielsen J."/>
        </authorList>
    </citation>
    <scope>NUCLEOTIDE SEQUENCE [LARGE SCALE GENOMIC DNA]</scope>
    <source>
        <strain evidence="3">IBT 29525</strain>
    </source>
</reference>
<keyword evidence="3" id="KW-1185">Reference proteome</keyword>
<evidence type="ECO:0000256" key="1">
    <source>
        <dbReference type="SAM" id="MobiDB-lite"/>
    </source>
</evidence>